<organism evidence="1 2">
    <name type="scientific">Protopolystoma xenopodis</name>
    <dbReference type="NCBI Taxonomy" id="117903"/>
    <lineage>
        <taxon>Eukaryota</taxon>
        <taxon>Metazoa</taxon>
        <taxon>Spiralia</taxon>
        <taxon>Lophotrochozoa</taxon>
        <taxon>Platyhelminthes</taxon>
        <taxon>Monogenea</taxon>
        <taxon>Polyopisthocotylea</taxon>
        <taxon>Polystomatidea</taxon>
        <taxon>Polystomatidae</taxon>
        <taxon>Protopolystoma</taxon>
    </lineage>
</organism>
<dbReference type="AlphaFoldDB" id="A0A3S5AQU2"/>
<keyword evidence="2" id="KW-1185">Reference proteome</keyword>
<protein>
    <submittedName>
        <fullName evidence="1">Uncharacterized protein</fullName>
    </submittedName>
</protein>
<name>A0A3S5AQU2_9PLAT</name>
<reference evidence="1" key="1">
    <citation type="submission" date="2018-11" db="EMBL/GenBank/DDBJ databases">
        <authorList>
            <consortium name="Pathogen Informatics"/>
        </authorList>
    </citation>
    <scope>NUCLEOTIDE SEQUENCE</scope>
</reference>
<proteinExistence type="predicted"/>
<evidence type="ECO:0000313" key="1">
    <source>
        <dbReference type="EMBL" id="VEL22791.1"/>
    </source>
</evidence>
<dbReference type="Proteomes" id="UP000784294">
    <property type="component" value="Unassembled WGS sequence"/>
</dbReference>
<gene>
    <name evidence="1" type="ORF">PXEA_LOCUS16231</name>
</gene>
<sequence>MPRMTEYNEIEGTTGCSEFSTCGLLHRVWFEKEENNYSAARISNSEGTALQTSSHTRSSQMESVLQPDLLKTMTQIKVCFYGRG</sequence>
<accession>A0A3S5AQU2</accession>
<dbReference type="EMBL" id="CAAALY010058394">
    <property type="protein sequence ID" value="VEL22791.1"/>
    <property type="molecule type" value="Genomic_DNA"/>
</dbReference>
<evidence type="ECO:0000313" key="2">
    <source>
        <dbReference type="Proteomes" id="UP000784294"/>
    </source>
</evidence>
<comment type="caution">
    <text evidence="1">The sequence shown here is derived from an EMBL/GenBank/DDBJ whole genome shotgun (WGS) entry which is preliminary data.</text>
</comment>